<keyword evidence="5" id="KW-1185">Reference proteome</keyword>
<evidence type="ECO:0000313" key="3">
    <source>
        <dbReference type="EMBL" id="CAF1095275.1"/>
    </source>
</evidence>
<dbReference type="PANTHER" id="PTHR24104">
    <property type="entry name" value="E3 UBIQUITIN-PROTEIN LIGASE NHLRC1-RELATED"/>
    <property type="match status" value="1"/>
</dbReference>
<feature type="transmembrane region" description="Helical" evidence="1">
    <location>
        <begin position="90"/>
        <end position="113"/>
    </location>
</feature>
<dbReference type="CDD" id="cd05819">
    <property type="entry name" value="NHL"/>
    <property type="match status" value="1"/>
</dbReference>
<dbReference type="SUPFAM" id="SSF63825">
    <property type="entry name" value="YWTD domain"/>
    <property type="match status" value="1"/>
</dbReference>
<dbReference type="Proteomes" id="UP000663854">
    <property type="component" value="Unassembled WGS sequence"/>
</dbReference>
<name>A0A814GZN6_9BILA</name>
<comment type="caution">
    <text evidence="2">The sequence shown here is derived from an EMBL/GenBank/DDBJ whole genome shotgun (WGS) entry which is preliminary data.</text>
</comment>
<sequence>MAAKQIVTTYVTEPPTTTKTGTSTESTVGSVHKINMPDEQISLTAPVSVVSATSLSNPKGGGARGVFQSPSTYVRNLWTQILASSPMDKLFLLVFVIVSVIGIVLIIALNAALHRSIGTTFTCNLTYTWNTTGTIFVPDTLLESPQGIFIKNNIAYISDAADTPIIYSITTTGTTLTATITSAGLSSPQIVYVDQSNNMFVPDYDHACVFKFTTFGNVPTTPVVAGLIDTPGSNLSQLDGPTQLAFDSTETYMFIADSNNNRIIRFLTTATTGDTGVVVASGTDYGINEPYNLYYDSSSDYLYIANAQSGIVIRWKPFALSGTVVAGVAGSSGSSSSLLYGPGGVYYDAATQLLYVADVGNGRIMAYCNNDASGIMIVGTGIPGNGLTQLGAPYTMAFDSSWNLYVLDSSNSRVQQFIRL</sequence>
<keyword evidence="1" id="KW-0812">Transmembrane</keyword>
<evidence type="ECO:0008006" key="6">
    <source>
        <dbReference type="Google" id="ProtNLM"/>
    </source>
</evidence>
<accession>A0A814GZN6</accession>
<evidence type="ECO:0000313" key="2">
    <source>
        <dbReference type="EMBL" id="CAF1003548.1"/>
    </source>
</evidence>
<keyword evidence="1" id="KW-0472">Membrane</keyword>
<dbReference type="EMBL" id="CAJNOH010000333">
    <property type="protein sequence ID" value="CAF1003548.1"/>
    <property type="molecule type" value="Genomic_DNA"/>
</dbReference>
<evidence type="ECO:0000256" key="1">
    <source>
        <dbReference type="SAM" id="Phobius"/>
    </source>
</evidence>
<dbReference type="EMBL" id="CAJNOL010000506">
    <property type="protein sequence ID" value="CAF1095275.1"/>
    <property type="molecule type" value="Genomic_DNA"/>
</dbReference>
<dbReference type="PANTHER" id="PTHR24104:SF25">
    <property type="entry name" value="PROTEIN LIN-41"/>
    <property type="match status" value="1"/>
</dbReference>
<gene>
    <name evidence="3" type="ORF">JXQ802_LOCUS18913</name>
    <name evidence="2" type="ORF">PYM288_LOCUS14736</name>
</gene>
<keyword evidence="1" id="KW-1133">Transmembrane helix</keyword>
<evidence type="ECO:0000313" key="5">
    <source>
        <dbReference type="Proteomes" id="UP000663870"/>
    </source>
</evidence>
<evidence type="ECO:0000313" key="4">
    <source>
        <dbReference type="Proteomes" id="UP000663854"/>
    </source>
</evidence>
<reference evidence="2" key="1">
    <citation type="submission" date="2021-02" db="EMBL/GenBank/DDBJ databases">
        <authorList>
            <person name="Nowell W R."/>
        </authorList>
    </citation>
    <scope>NUCLEOTIDE SEQUENCE</scope>
</reference>
<dbReference type="Gene3D" id="2.120.10.30">
    <property type="entry name" value="TolB, C-terminal domain"/>
    <property type="match status" value="2"/>
</dbReference>
<dbReference type="GO" id="GO:0008270">
    <property type="term" value="F:zinc ion binding"/>
    <property type="evidence" value="ECO:0007669"/>
    <property type="project" value="UniProtKB-KW"/>
</dbReference>
<dbReference type="AlphaFoldDB" id="A0A814GZN6"/>
<dbReference type="Proteomes" id="UP000663870">
    <property type="component" value="Unassembled WGS sequence"/>
</dbReference>
<organism evidence="2 4">
    <name type="scientific">Rotaria sordida</name>
    <dbReference type="NCBI Taxonomy" id="392033"/>
    <lineage>
        <taxon>Eukaryota</taxon>
        <taxon>Metazoa</taxon>
        <taxon>Spiralia</taxon>
        <taxon>Gnathifera</taxon>
        <taxon>Rotifera</taxon>
        <taxon>Eurotatoria</taxon>
        <taxon>Bdelloidea</taxon>
        <taxon>Philodinida</taxon>
        <taxon>Philodinidae</taxon>
        <taxon>Rotaria</taxon>
    </lineage>
</organism>
<dbReference type="InterPro" id="IPR011042">
    <property type="entry name" value="6-blade_b-propeller_TolB-like"/>
</dbReference>
<proteinExistence type="predicted"/>
<dbReference type="InterPro" id="IPR050952">
    <property type="entry name" value="TRIM-NHL_E3_ligases"/>
</dbReference>
<protein>
    <recommendedName>
        <fullName evidence="6">NHL repeat containing protein</fullName>
    </recommendedName>
</protein>